<evidence type="ECO:0000313" key="7">
    <source>
        <dbReference type="EMBL" id="MFD0800136.1"/>
    </source>
</evidence>
<feature type="domain" description="IclR-ED" evidence="6">
    <location>
        <begin position="107"/>
        <end position="284"/>
    </location>
</feature>
<name>A0ABW3BB79_9ACTN</name>
<dbReference type="SUPFAM" id="SSF55781">
    <property type="entry name" value="GAF domain-like"/>
    <property type="match status" value="1"/>
</dbReference>
<dbReference type="PANTHER" id="PTHR30136">
    <property type="entry name" value="HELIX-TURN-HELIX TRANSCRIPTIONAL REGULATOR, ICLR FAMILY"/>
    <property type="match status" value="1"/>
</dbReference>
<dbReference type="EMBL" id="JBHTHR010000023">
    <property type="protein sequence ID" value="MFD0800136.1"/>
    <property type="molecule type" value="Genomic_DNA"/>
</dbReference>
<gene>
    <name evidence="7" type="ORF">ACFQZU_02220</name>
</gene>
<evidence type="ECO:0000256" key="2">
    <source>
        <dbReference type="ARBA" id="ARBA00023125"/>
    </source>
</evidence>
<proteinExistence type="predicted"/>
<dbReference type="SUPFAM" id="SSF46785">
    <property type="entry name" value="Winged helix' DNA-binding domain"/>
    <property type="match status" value="1"/>
</dbReference>
<dbReference type="Gene3D" id="3.30.450.40">
    <property type="match status" value="1"/>
</dbReference>
<dbReference type="InterPro" id="IPR014757">
    <property type="entry name" value="Tscrpt_reg_IclR_C"/>
</dbReference>
<sequence length="286" mass="30181">MRGSIVCFSDGSGAVDADGHSGAPRPEATADEGVRTAAGAPVGGPLRKAFTVVEVLAEAQRPLTLSELSRLANLPKSTLHRLMRALTDIGLAVRRESKSYELGTYLSRLEAAGGSAGVQRLSCLVTPFLIELFQLTGRIVSLGTLSGTKVEHIGALYRQEHVELAMALRQPLPAHRSAAGRLLLAVAERNPPDRVGAAPAGADSDLAGTGAMRHEFERIRRSGLSYARSECIPELVELAAPVRLGKSGPVAAVVVGDTVHSKDLRRSARVLRSTANAIEQELVGAY</sequence>
<organism evidence="7 8">
    <name type="scientific">Streptomonospora algeriensis</name>
    <dbReference type="NCBI Taxonomy" id="995084"/>
    <lineage>
        <taxon>Bacteria</taxon>
        <taxon>Bacillati</taxon>
        <taxon>Actinomycetota</taxon>
        <taxon>Actinomycetes</taxon>
        <taxon>Streptosporangiales</taxon>
        <taxon>Nocardiopsidaceae</taxon>
        <taxon>Streptomonospora</taxon>
    </lineage>
</organism>
<evidence type="ECO:0000256" key="3">
    <source>
        <dbReference type="ARBA" id="ARBA00023163"/>
    </source>
</evidence>
<evidence type="ECO:0000259" key="5">
    <source>
        <dbReference type="PROSITE" id="PS51077"/>
    </source>
</evidence>
<dbReference type="PANTHER" id="PTHR30136:SF35">
    <property type="entry name" value="HTH-TYPE TRANSCRIPTIONAL REGULATOR RV1719"/>
    <property type="match status" value="1"/>
</dbReference>
<feature type="region of interest" description="Disordered" evidence="4">
    <location>
        <begin position="16"/>
        <end position="40"/>
    </location>
</feature>
<dbReference type="SMART" id="SM00346">
    <property type="entry name" value="HTH_ICLR"/>
    <property type="match status" value="1"/>
</dbReference>
<keyword evidence="3" id="KW-0804">Transcription</keyword>
<evidence type="ECO:0000259" key="6">
    <source>
        <dbReference type="PROSITE" id="PS51078"/>
    </source>
</evidence>
<comment type="caution">
    <text evidence="7">The sequence shown here is derived from an EMBL/GenBank/DDBJ whole genome shotgun (WGS) entry which is preliminary data.</text>
</comment>
<feature type="domain" description="HTH iclR-type" evidence="5">
    <location>
        <begin position="43"/>
        <end position="104"/>
    </location>
</feature>
<evidence type="ECO:0000313" key="8">
    <source>
        <dbReference type="Proteomes" id="UP001596956"/>
    </source>
</evidence>
<accession>A0ABW3BB79</accession>
<dbReference type="PROSITE" id="PS51077">
    <property type="entry name" value="HTH_ICLR"/>
    <property type="match status" value="1"/>
</dbReference>
<dbReference type="InterPro" id="IPR036388">
    <property type="entry name" value="WH-like_DNA-bd_sf"/>
</dbReference>
<dbReference type="Pfam" id="PF01614">
    <property type="entry name" value="IclR_C"/>
    <property type="match status" value="1"/>
</dbReference>
<keyword evidence="2" id="KW-0238">DNA-binding</keyword>
<dbReference type="Pfam" id="PF09339">
    <property type="entry name" value="HTH_IclR"/>
    <property type="match status" value="1"/>
</dbReference>
<dbReference type="InterPro" id="IPR005471">
    <property type="entry name" value="Tscrpt_reg_IclR_N"/>
</dbReference>
<dbReference type="Proteomes" id="UP001596956">
    <property type="component" value="Unassembled WGS sequence"/>
</dbReference>
<dbReference type="PROSITE" id="PS51078">
    <property type="entry name" value="ICLR_ED"/>
    <property type="match status" value="1"/>
</dbReference>
<dbReference type="Gene3D" id="1.10.10.10">
    <property type="entry name" value="Winged helix-like DNA-binding domain superfamily/Winged helix DNA-binding domain"/>
    <property type="match status" value="1"/>
</dbReference>
<reference evidence="8" key="1">
    <citation type="journal article" date="2019" name="Int. J. Syst. Evol. Microbiol.">
        <title>The Global Catalogue of Microorganisms (GCM) 10K type strain sequencing project: providing services to taxonomists for standard genome sequencing and annotation.</title>
        <authorList>
            <consortium name="The Broad Institute Genomics Platform"/>
            <consortium name="The Broad Institute Genome Sequencing Center for Infectious Disease"/>
            <person name="Wu L."/>
            <person name="Ma J."/>
        </authorList>
    </citation>
    <scope>NUCLEOTIDE SEQUENCE [LARGE SCALE GENOMIC DNA]</scope>
    <source>
        <strain evidence="8">CCUG 63369</strain>
    </source>
</reference>
<evidence type="ECO:0000256" key="4">
    <source>
        <dbReference type="SAM" id="MobiDB-lite"/>
    </source>
</evidence>
<dbReference type="InterPro" id="IPR036390">
    <property type="entry name" value="WH_DNA-bd_sf"/>
</dbReference>
<evidence type="ECO:0000256" key="1">
    <source>
        <dbReference type="ARBA" id="ARBA00023015"/>
    </source>
</evidence>
<dbReference type="InterPro" id="IPR050707">
    <property type="entry name" value="HTH_MetabolicPath_Reg"/>
</dbReference>
<protein>
    <submittedName>
        <fullName evidence="7">IclR family transcriptional regulator</fullName>
    </submittedName>
</protein>
<dbReference type="InterPro" id="IPR029016">
    <property type="entry name" value="GAF-like_dom_sf"/>
</dbReference>
<keyword evidence="8" id="KW-1185">Reference proteome</keyword>
<keyword evidence="1" id="KW-0805">Transcription regulation</keyword>